<dbReference type="EMBL" id="SNZH01000005">
    <property type="protein sequence ID" value="TDR45066.1"/>
    <property type="molecule type" value="Genomic_DNA"/>
</dbReference>
<dbReference type="GO" id="GO:0046872">
    <property type="term" value="F:metal ion binding"/>
    <property type="evidence" value="ECO:0007669"/>
    <property type="project" value="UniProtKB-KW"/>
</dbReference>
<evidence type="ECO:0000313" key="6">
    <source>
        <dbReference type="EMBL" id="TDR45066.1"/>
    </source>
</evidence>
<dbReference type="InterPro" id="IPR001604">
    <property type="entry name" value="Endo_G_ENPP1-like_dom"/>
</dbReference>
<dbReference type="Gene3D" id="3.40.570.10">
    <property type="entry name" value="Extracellular Endonuclease, subunit A"/>
    <property type="match status" value="1"/>
</dbReference>
<feature type="region of interest" description="Disordered" evidence="3">
    <location>
        <begin position="32"/>
        <end position="60"/>
    </location>
</feature>
<feature type="domain" description="DNA/RNA non-specific endonuclease/pyrophosphatase/phosphodiesterase" evidence="5">
    <location>
        <begin position="442"/>
        <end position="649"/>
    </location>
</feature>
<feature type="domain" description="ENPP1-3/EXOG-like endonuclease/phosphodiesterase" evidence="4">
    <location>
        <begin position="443"/>
        <end position="649"/>
    </location>
</feature>
<feature type="region of interest" description="Disordered" evidence="3">
    <location>
        <begin position="372"/>
        <end position="409"/>
    </location>
</feature>
<reference evidence="6 7" key="1">
    <citation type="submission" date="2019-03" db="EMBL/GenBank/DDBJ databases">
        <title>Genomic Encyclopedia of Type Strains, Phase IV (KMG-IV): sequencing the most valuable type-strain genomes for metagenomic binning, comparative biology and taxonomic classification.</title>
        <authorList>
            <person name="Goeker M."/>
        </authorList>
    </citation>
    <scope>NUCLEOTIDE SEQUENCE [LARGE SCALE GENOMIC DNA]</scope>
    <source>
        <strain evidence="6 7">DSM 21667</strain>
    </source>
</reference>
<accession>A0A4V3DML3</accession>
<dbReference type="Pfam" id="PF01223">
    <property type="entry name" value="Endonuclease_NS"/>
    <property type="match status" value="1"/>
</dbReference>
<evidence type="ECO:0000259" key="5">
    <source>
        <dbReference type="SMART" id="SM00892"/>
    </source>
</evidence>
<name>A0A4V3DML3_9GAMM</name>
<dbReference type="Pfam" id="PF13365">
    <property type="entry name" value="Trypsin_2"/>
    <property type="match status" value="1"/>
</dbReference>
<evidence type="ECO:0000256" key="2">
    <source>
        <dbReference type="PIRSR" id="PIRSR640255-2"/>
    </source>
</evidence>
<keyword evidence="2" id="KW-0479">Metal-binding</keyword>
<dbReference type="OrthoDB" id="9811262at2"/>
<evidence type="ECO:0000313" key="7">
    <source>
        <dbReference type="Proteomes" id="UP000295293"/>
    </source>
</evidence>
<evidence type="ECO:0000256" key="3">
    <source>
        <dbReference type="SAM" id="MobiDB-lite"/>
    </source>
</evidence>
<dbReference type="PANTHER" id="PTHR13966:SF5">
    <property type="entry name" value="ENDONUCLEASE G, MITOCHONDRIAL"/>
    <property type="match status" value="1"/>
</dbReference>
<proteinExistence type="predicted"/>
<feature type="active site" description="Proton acceptor" evidence="1">
    <location>
        <position position="505"/>
    </location>
</feature>
<dbReference type="InterPro" id="IPR044925">
    <property type="entry name" value="His-Me_finger_sf"/>
</dbReference>
<dbReference type="InterPro" id="IPR009003">
    <property type="entry name" value="Peptidase_S1_PA"/>
</dbReference>
<dbReference type="SMART" id="SM00477">
    <property type="entry name" value="NUC"/>
    <property type="match status" value="1"/>
</dbReference>
<dbReference type="GO" id="GO:0003676">
    <property type="term" value="F:nucleic acid binding"/>
    <property type="evidence" value="ECO:0007669"/>
    <property type="project" value="InterPro"/>
</dbReference>
<dbReference type="InterPro" id="IPR020821">
    <property type="entry name" value="ENPP1-3/EXOG-like_nuc-like"/>
</dbReference>
<evidence type="ECO:0000256" key="1">
    <source>
        <dbReference type="PIRSR" id="PIRSR640255-1"/>
    </source>
</evidence>
<organism evidence="6 7">
    <name type="scientific">Tahibacter aquaticus</name>
    <dbReference type="NCBI Taxonomy" id="520092"/>
    <lineage>
        <taxon>Bacteria</taxon>
        <taxon>Pseudomonadati</taxon>
        <taxon>Pseudomonadota</taxon>
        <taxon>Gammaproteobacteria</taxon>
        <taxon>Lysobacterales</taxon>
        <taxon>Rhodanobacteraceae</taxon>
        <taxon>Tahibacter</taxon>
    </lineage>
</organism>
<dbReference type="GO" id="GO:0016787">
    <property type="term" value="F:hydrolase activity"/>
    <property type="evidence" value="ECO:0007669"/>
    <property type="project" value="InterPro"/>
</dbReference>
<dbReference type="GO" id="GO:0004519">
    <property type="term" value="F:endonuclease activity"/>
    <property type="evidence" value="ECO:0007669"/>
    <property type="project" value="UniProtKB-KW"/>
</dbReference>
<protein>
    <submittedName>
        <fullName evidence="6">Endonuclease G</fullName>
    </submittedName>
</protein>
<comment type="caution">
    <text evidence="6">The sequence shown here is derived from an EMBL/GenBank/DDBJ whole genome shotgun (WGS) entry which is preliminary data.</text>
</comment>
<dbReference type="InterPro" id="IPR040255">
    <property type="entry name" value="Non-specific_endonuclease"/>
</dbReference>
<keyword evidence="7" id="KW-1185">Reference proteome</keyword>
<dbReference type="SUPFAM" id="SSF50494">
    <property type="entry name" value="Trypsin-like serine proteases"/>
    <property type="match status" value="1"/>
</dbReference>
<keyword evidence="6" id="KW-0378">Hydrolase</keyword>
<dbReference type="AlphaFoldDB" id="A0A4V3DML3"/>
<dbReference type="InterPro" id="IPR044929">
    <property type="entry name" value="DNA/RNA_non-sp_Endonuclease_sf"/>
</dbReference>
<feature type="binding site" evidence="2">
    <location>
        <position position="541"/>
    </location>
    <ligand>
        <name>Mg(2+)</name>
        <dbReference type="ChEBI" id="CHEBI:18420"/>
        <note>catalytic</note>
    </ligand>
</feature>
<keyword evidence="6" id="KW-0540">Nuclease</keyword>
<dbReference type="SUPFAM" id="SSF54060">
    <property type="entry name" value="His-Me finger endonucleases"/>
    <property type="match status" value="1"/>
</dbReference>
<dbReference type="CDD" id="cd00091">
    <property type="entry name" value="NUC"/>
    <property type="match status" value="1"/>
</dbReference>
<sequence length="671" mass="73390">MSSHPNNSQLAALSEDEELRASIAEVVERRLARTAQPAGGQRGSSGLESAGGSVEGGLEGVRPPRLQRAAASALEVATASAPSAERAAVDRGDFGQVAHGGLEAIVLLAGRPVFFVRENRIVIPENADISGLMLDRVNKALPKVEPLLPSIGRLDVLNALNFAHLGTAWMLRGNVAVTNRHVVEAFVSHGSRGIQLLQNEDGADYSAGVDFVREDGFRGKPAPLRIAKVLHVEPSGGPDIAFVELVSDHPLPKPIELDPDPVKDKQNVMTVGYPAFDDRNDEVEMQRIFGGVYGVKRCAPGQTRNVTGQRFTFEHDCTSLGGNSGSVILNSDNGRAVGLHFSGAYRRTNVAVRASAVLDALARLKPSVPVSRSSKLAADSNADAPAEDDEASRARGPSADELQKRKGYNEKFLRQPLPLPALSEKLERDLLRNNDVLDGELRYHRYSVKMSRARKMALFTACNIDGNALHAVKRTPDKWFLDPRLSPDDQAGEALYARNKLQRGHLVRRLDPAWGTREQAVAGIADTFYFTNCTPQHEQFNPKSWLGLEDYVLDTADAEDIKISVFTGPVLRARDPDYREFKIPQEFWKVIAFCDNNRGELRAAAYLLSQSAHLDDLEFAFGPYKTYQTSVAEIQKRTGLDFGVLREADVFGQESVAAYRLLESPAEMVLG</sequence>
<keyword evidence="6" id="KW-0255">Endonuclease</keyword>
<evidence type="ECO:0000259" key="4">
    <source>
        <dbReference type="SMART" id="SM00477"/>
    </source>
</evidence>
<dbReference type="Gene3D" id="2.40.10.10">
    <property type="entry name" value="Trypsin-like serine proteases"/>
    <property type="match status" value="2"/>
</dbReference>
<gene>
    <name evidence="6" type="ORF">DFR29_105249</name>
</gene>
<dbReference type="InterPro" id="IPR043504">
    <property type="entry name" value="Peptidase_S1_PA_chymotrypsin"/>
</dbReference>
<dbReference type="SMART" id="SM00892">
    <property type="entry name" value="Endonuclease_NS"/>
    <property type="match status" value="1"/>
</dbReference>
<dbReference type="Proteomes" id="UP000295293">
    <property type="component" value="Unassembled WGS sequence"/>
</dbReference>
<dbReference type="PANTHER" id="PTHR13966">
    <property type="entry name" value="ENDONUCLEASE RELATED"/>
    <property type="match status" value="1"/>
</dbReference>
<dbReference type="RefSeq" id="WP_133818567.1">
    <property type="nucleotide sequence ID" value="NZ_SNZH01000005.1"/>
</dbReference>